<keyword evidence="2" id="KW-0812">Transmembrane</keyword>
<accession>A0A3N0GP67</accession>
<organism evidence="3 4">
    <name type="scientific">Nocardioides pocheonensis</name>
    <dbReference type="NCBI Taxonomy" id="661485"/>
    <lineage>
        <taxon>Bacteria</taxon>
        <taxon>Bacillati</taxon>
        <taxon>Actinomycetota</taxon>
        <taxon>Actinomycetes</taxon>
        <taxon>Propionibacteriales</taxon>
        <taxon>Nocardioidaceae</taxon>
        <taxon>Nocardioides</taxon>
    </lineage>
</organism>
<evidence type="ECO:0000313" key="4">
    <source>
        <dbReference type="Proteomes" id="UP000279994"/>
    </source>
</evidence>
<dbReference type="EMBL" id="RJSF01000040">
    <property type="protein sequence ID" value="RNM14273.1"/>
    <property type="molecule type" value="Genomic_DNA"/>
</dbReference>
<keyword evidence="4" id="KW-1185">Reference proteome</keyword>
<reference evidence="3 4" key="1">
    <citation type="submission" date="2018-11" db="EMBL/GenBank/DDBJ databases">
        <authorList>
            <person name="Li F."/>
        </authorList>
    </citation>
    <scope>NUCLEOTIDE SEQUENCE [LARGE SCALE GENOMIC DNA]</scope>
    <source>
        <strain evidence="3 4">Gsoil 818</strain>
    </source>
</reference>
<gene>
    <name evidence="3" type="ORF">EFL26_15255</name>
</gene>
<evidence type="ECO:0000256" key="1">
    <source>
        <dbReference type="SAM" id="MobiDB-lite"/>
    </source>
</evidence>
<keyword evidence="2" id="KW-0472">Membrane</keyword>
<dbReference type="Proteomes" id="UP000279994">
    <property type="component" value="Unassembled WGS sequence"/>
</dbReference>
<name>A0A3N0GP67_9ACTN</name>
<evidence type="ECO:0000256" key="2">
    <source>
        <dbReference type="SAM" id="Phobius"/>
    </source>
</evidence>
<feature type="transmembrane region" description="Helical" evidence="2">
    <location>
        <begin position="57"/>
        <end position="74"/>
    </location>
</feature>
<sequence>MAVAHRKRDPEVVRITSAPESPDVERGSRERRYIISMAIRTACFVAAVAVGPGWLRWVLVAAAFVLPYVAVVMANSASPRVEGTDPFLPGFAHPELGEGSAPAEREEPPSAGERGTI</sequence>
<dbReference type="RefSeq" id="WP_123223681.1">
    <property type="nucleotide sequence ID" value="NZ_RJSF01000040.1"/>
</dbReference>
<dbReference type="Pfam" id="PF11298">
    <property type="entry name" value="DUF3099"/>
    <property type="match status" value="1"/>
</dbReference>
<dbReference type="AlphaFoldDB" id="A0A3N0GP67"/>
<feature type="region of interest" description="Disordered" evidence="1">
    <location>
        <begin position="84"/>
        <end position="117"/>
    </location>
</feature>
<comment type="caution">
    <text evidence="3">The sequence shown here is derived from an EMBL/GenBank/DDBJ whole genome shotgun (WGS) entry which is preliminary data.</text>
</comment>
<feature type="region of interest" description="Disordered" evidence="1">
    <location>
        <begin position="1"/>
        <end position="27"/>
    </location>
</feature>
<feature type="transmembrane region" description="Helical" evidence="2">
    <location>
        <begin position="33"/>
        <end position="51"/>
    </location>
</feature>
<protein>
    <submittedName>
        <fullName evidence="3">DUF3099 domain-containing protein</fullName>
    </submittedName>
</protein>
<keyword evidence="2" id="KW-1133">Transmembrane helix</keyword>
<evidence type="ECO:0000313" key="3">
    <source>
        <dbReference type="EMBL" id="RNM14273.1"/>
    </source>
</evidence>
<proteinExistence type="predicted"/>
<dbReference type="OrthoDB" id="4229919at2"/>
<dbReference type="InterPro" id="IPR021449">
    <property type="entry name" value="DUF3099"/>
</dbReference>